<accession>D2PXU8</accession>
<gene>
    <name evidence="3" type="ordered locus">Kfla_2674</name>
</gene>
<proteinExistence type="predicted"/>
<dbReference type="Proteomes" id="UP000007967">
    <property type="component" value="Chromosome"/>
</dbReference>
<dbReference type="HOGENOM" id="CLU_046006_18_2_11"/>
<dbReference type="InterPro" id="IPR037523">
    <property type="entry name" value="VOC_core"/>
</dbReference>
<sequence>MAVDDVFPIVTTADLDRLLPFYTDVLGGEQVYQFPPEGAPAYVSVQFGKASLGLGHDPDFRVTPGRPPIALWLYTDDLDGLVDRIRAAGGRITQEPADQPWGEREARAEDPDGNHLYLGQRTG</sequence>
<keyword evidence="3" id="KW-0560">Oxidoreductase</keyword>
<protein>
    <submittedName>
        <fullName evidence="3">Glyoxalase/bleomycin resistance protein/dioxygenase</fullName>
    </submittedName>
</protein>
<feature type="compositionally biased region" description="Basic and acidic residues" evidence="1">
    <location>
        <begin position="101"/>
        <end position="113"/>
    </location>
</feature>
<dbReference type="GO" id="GO:0051213">
    <property type="term" value="F:dioxygenase activity"/>
    <property type="evidence" value="ECO:0007669"/>
    <property type="project" value="UniProtKB-KW"/>
</dbReference>
<dbReference type="OrthoDB" id="9798201at2"/>
<reference evidence="3 4" key="2">
    <citation type="journal article" date="2010" name="Stand. Genomic Sci.">
        <title>Complete genome sequence of Kribbella flavida type strain (IFO 14399).</title>
        <authorList>
            <person name="Pukall R."/>
            <person name="Lapidus A."/>
            <person name="Glavina Del Rio T."/>
            <person name="Copeland A."/>
            <person name="Tice H."/>
            <person name="Cheng J.-F."/>
            <person name="Lucas S."/>
            <person name="Chen F."/>
            <person name="Nolan M."/>
            <person name="LaButti K."/>
            <person name="Pati A."/>
            <person name="Ivanova N."/>
            <person name="Mavrommatis K."/>
            <person name="Mikhailova N."/>
            <person name="Pitluck S."/>
            <person name="Bruce D."/>
            <person name="Goodwin L."/>
            <person name="Land M."/>
            <person name="Hauser L."/>
            <person name="Chang Y.-J."/>
            <person name="Jeffries C.D."/>
            <person name="Chen A."/>
            <person name="Palaniappan K."/>
            <person name="Chain P."/>
            <person name="Rohde M."/>
            <person name="Goeker M."/>
            <person name="Bristow J."/>
            <person name="Eisen J.A."/>
            <person name="Markowitz V."/>
            <person name="Hugenholtz P."/>
            <person name="Kyrpides N.C."/>
            <person name="Klenk H.-P."/>
            <person name="Brettin T."/>
        </authorList>
    </citation>
    <scope>NUCLEOTIDE SEQUENCE [LARGE SCALE GENOMIC DNA]</scope>
    <source>
        <strain evidence="4">DSM 17836 / JCM 10339 / NBRC 14399</strain>
    </source>
</reference>
<evidence type="ECO:0000256" key="1">
    <source>
        <dbReference type="SAM" id="MobiDB-lite"/>
    </source>
</evidence>
<reference evidence="4" key="1">
    <citation type="submission" date="2009-09" db="EMBL/GenBank/DDBJ databases">
        <title>The complete genome of Kribbella flavida DSM 17836.</title>
        <authorList>
            <consortium name="US DOE Joint Genome Institute (JGI-PGF)"/>
            <person name="Lucas S."/>
            <person name="Copeland A."/>
            <person name="Lapidus A."/>
            <person name="Glavina del Rio T."/>
            <person name="Dalin E."/>
            <person name="Tice H."/>
            <person name="Bruce D."/>
            <person name="Goodwin L."/>
            <person name="Pitluck S."/>
            <person name="Kyrpides N."/>
            <person name="Mavromatis K."/>
            <person name="Ivanova N."/>
            <person name="Saunders E."/>
            <person name="Brettin T."/>
            <person name="Detter J.C."/>
            <person name="Han C."/>
            <person name="Larimer F."/>
            <person name="Land M."/>
            <person name="Hauser L."/>
            <person name="Markowitz V."/>
            <person name="Cheng J.-F."/>
            <person name="Hugenholtz P."/>
            <person name="Woyke T."/>
            <person name="Wu D."/>
            <person name="Pukall R."/>
            <person name="Klenk H.-P."/>
            <person name="Eisen J.A."/>
        </authorList>
    </citation>
    <scope>NUCLEOTIDE SEQUENCE [LARGE SCALE GENOMIC DNA]</scope>
    <source>
        <strain evidence="4">DSM 17836 / JCM 10339 / NBRC 14399</strain>
    </source>
</reference>
<feature type="domain" description="VOC" evidence="2">
    <location>
        <begin position="2"/>
        <end position="121"/>
    </location>
</feature>
<evidence type="ECO:0000313" key="3">
    <source>
        <dbReference type="EMBL" id="ADB31740.1"/>
    </source>
</evidence>
<keyword evidence="3" id="KW-0223">Dioxygenase</keyword>
<dbReference type="STRING" id="479435.Kfla_2674"/>
<feature type="region of interest" description="Disordered" evidence="1">
    <location>
        <begin position="92"/>
        <end position="123"/>
    </location>
</feature>
<dbReference type="SUPFAM" id="SSF54593">
    <property type="entry name" value="Glyoxalase/Bleomycin resistance protein/Dihydroxybiphenyl dioxygenase"/>
    <property type="match status" value="1"/>
</dbReference>
<dbReference type="Pfam" id="PF00903">
    <property type="entry name" value="Glyoxalase"/>
    <property type="match status" value="1"/>
</dbReference>
<name>D2PXU8_KRIFD</name>
<keyword evidence="4" id="KW-1185">Reference proteome</keyword>
<dbReference type="Gene3D" id="3.10.180.10">
    <property type="entry name" value="2,3-Dihydroxybiphenyl 1,2-Dioxygenase, domain 1"/>
    <property type="match status" value="1"/>
</dbReference>
<dbReference type="EMBL" id="CP001736">
    <property type="protein sequence ID" value="ADB31740.1"/>
    <property type="molecule type" value="Genomic_DNA"/>
</dbReference>
<dbReference type="InterPro" id="IPR029068">
    <property type="entry name" value="Glyas_Bleomycin-R_OHBP_Dase"/>
</dbReference>
<dbReference type="PROSITE" id="PS51819">
    <property type="entry name" value="VOC"/>
    <property type="match status" value="1"/>
</dbReference>
<dbReference type="RefSeq" id="WP_012920296.1">
    <property type="nucleotide sequence ID" value="NC_013729.1"/>
</dbReference>
<dbReference type="AlphaFoldDB" id="D2PXU8"/>
<dbReference type="eggNOG" id="COG2764">
    <property type="taxonomic scope" value="Bacteria"/>
</dbReference>
<evidence type="ECO:0000313" key="4">
    <source>
        <dbReference type="Proteomes" id="UP000007967"/>
    </source>
</evidence>
<evidence type="ECO:0000259" key="2">
    <source>
        <dbReference type="PROSITE" id="PS51819"/>
    </source>
</evidence>
<organism evidence="3 4">
    <name type="scientific">Kribbella flavida (strain DSM 17836 / JCM 10339 / NBRC 14399)</name>
    <dbReference type="NCBI Taxonomy" id="479435"/>
    <lineage>
        <taxon>Bacteria</taxon>
        <taxon>Bacillati</taxon>
        <taxon>Actinomycetota</taxon>
        <taxon>Actinomycetes</taxon>
        <taxon>Propionibacteriales</taxon>
        <taxon>Kribbellaceae</taxon>
        <taxon>Kribbella</taxon>
    </lineage>
</organism>
<dbReference type="InterPro" id="IPR004360">
    <property type="entry name" value="Glyas_Fos-R_dOase_dom"/>
</dbReference>
<dbReference type="KEGG" id="kfl:Kfla_2674"/>